<dbReference type="Proteomes" id="UP000009131">
    <property type="component" value="Unassembled WGS sequence"/>
</dbReference>
<proteinExistence type="predicted"/>
<dbReference type="eggNOG" id="ENOG502S0PM">
    <property type="taxonomic scope" value="Eukaryota"/>
</dbReference>
<evidence type="ECO:0000313" key="3">
    <source>
        <dbReference type="Proteomes" id="UP000009131"/>
    </source>
</evidence>
<dbReference type="Pfam" id="PF01803">
    <property type="entry name" value="LIM_bind"/>
    <property type="match status" value="1"/>
</dbReference>
<evidence type="ECO:0000256" key="1">
    <source>
        <dbReference type="SAM" id="MobiDB-lite"/>
    </source>
</evidence>
<dbReference type="RefSeq" id="XP_014569150.1">
    <property type="nucleotide sequence ID" value="XM_014713664.1"/>
</dbReference>
<comment type="caution">
    <text evidence="2">The sequence shown here is derived from an EMBL/GenBank/DDBJ whole genome shotgun (WGS) entry which is preliminary data.</text>
</comment>
<dbReference type="OrthoDB" id="774557at2759"/>
<dbReference type="AlphaFoldDB" id="G7E677"/>
<feature type="compositionally biased region" description="Polar residues" evidence="1">
    <location>
        <begin position="160"/>
        <end position="169"/>
    </location>
</feature>
<accession>G7E677</accession>
<feature type="compositionally biased region" description="Low complexity" evidence="1">
    <location>
        <begin position="509"/>
        <end position="523"/>
    </location>
</feature>
<organism evidence="2 3">
    <name type="scientific">Mixia osmundae (strain CBS 9802 / IAM 14324 / JCM 22182 / KY 12970)</name>
    <dbReference type="NCBI Taxonomy" id="764103"/>
    <lineage>
        <taxon>Eukaryota</taxon>
        <taxon>Fungi</taxon>
        <taxon>Dikarya</taxon>
        <taxon>Basidiomycota</taxon>
        <taxon>Pucciniomycotina</taxon>
        <taxon>Mixiomycetes</taxon>
        <taxon>Mixiales</taxon>
        <taxon>Mixiaceae</taxon>
        <taxon>Mixia</taxon>
    </lineage>
</organism>
<keyword evidence="3" id="KW-1185">Reference proteome</keyword>
<gene>
    <name evidence="2" type="primary">Mo05022</name>
    <name evidence="2" type="ORF">E5Q_05022</name>
</gene>
<feature type="region of interest" description="Disordered" evidence="1">
    <location>
        <begin position="150"/>
        <end position="193"/>
    </location>
</feature>
<dbReference type="PANTHER" id="PTHR10378">
    <property type="entry name" value="LIM DOMAIN-BINDING PROTEIN"/>
    <property type="match status" value="1"/>
</dbReference>
<protein>
    <submittedName>
        <fullName evidence="2">Uncharacterized protein</fullName>
    </submittedName>
</protein>
<reference evidence="2 3" key="1">
    <citation type="journal article" date="2011" name="J. Gen. Appl. Microbiol.">
        <title>Draft genome sequencing of the enigmatic basidiomycete Mixia osmundae.</title>
        <authorList>
            <person name="Nishida H."/>
            <person name="Nagatsuka Y."/>
            <person name="Sugiyama J."/>
        </authorList>
    </citation>
    <scope>NUCLEOTIDE SEQUENCE [LARGE SCALE GENOMIC DNA]</scope>
    <source>
        <strain evidence="3">CBS 9802 / IAM 14324 / JCM 22182 / KY 12970</strain>
    </source>
</reference>
<sequence length="523" mass="57019">MSDPGNRQQATDWSRLSAQQIHSWILQRSQATGQAYPAVLSQLPPEARYVLERAQQAMALEEPTRQAQAVQMPLLNPAPPLGAPSMSLVGAEQAWVAANHAANAPSPASQLLDPVQNGHMDQQQLQQRQAELIRMRGSQLGYQTAVNGQIRENGTRPGMSRTSSGTVYSNGPRVPLPGSRAPSLPPPARHGGLSQEQVATLNAHNNAQNQARYMQESRQNSWHREQMNLAQQAVPARPFQAVNRPVNDGSIGAARLLRLGDPLSQLLQMKDSYDAVQAFCADLFTERASLKTTFTETGTDQLKTFEIGSAALPRYFYAAKEAGLSSRQINLDGPREAVRMASFGHPVLVVQCARLTVIDTYRNGSVVTKTGRLECQLIQTTSATAMDDIAQSALPILKIESLEVEYTSSTESVLRSALVEQQAEVIKNSRGPAKLYIVPQSPVGTFGVTESELRCMEVAESVGQLQELFHFVQREKLGPMEGLQKLADFYRQAQAWSSQDIVGTPNAVATPSHAQSPAQQAAR</sequence>
<dbReference type="InParanoid" id="G7E677"/>
<reference evidence="2 3" key="2">
    <citation type="journal article" date="2012" name="Open Biol.">
        <title>Characteristics of nucleosomes and linker DNA regions on the genome of the basidiomycete Mixia osmundae revealed by mono- and dinucleosome mapping.</title>
        <authorList>
            <person name="Nishida H."/>
            <person name="Kondo S."/>
            <person name="Matsumoto T."/>
            <person name="Suzuki Y."/>
            <person name="Yoshikawa H."/>
            <person name="Taylor T.D."/>
            <person name="Sugiyama J."/>
        </authorList>
    </citation>
    <scope>NUCLEOTIDE SEQUENCE [LARGE SCALE GENOMIC DNA]</scope>
    <source>
        <strain evidence="3">CBS 9802 / IAM 14324 / JCM 22182 / KY 12970</strain>
    </source>
</reference>
<dbReference type="InterPro" id="IPR029005">
    <property type="entry name" value="LIM-bd/SEUSS"/>
</dbReference>
<evidence type="ECO:0000313" key="2">
    <source>
        <dbReference type="EMBL" id="GAA98337.1"/>
    </source>
</evidence>
<feature type="region of interest" description="Disordered" evidence="1">
    <location>
        <begin position="504"/>
        <end position="523"/>
    </location>
</feature>
<dbReference type="STRING" id="764103.G7E677"/>
<dbReference type="EMBL" id="BABT02000150">
    <property type="protein sequence ID" value="GAA98337.1"/>
    <property type="molecule type" value="Genomic_DNA"/>
</dbReference>
<name>G7E677_MIXOS</name>
<dbReference type="HOGENOM" id="CLU_520825_0_0_1"/>